<accession>A0A948RZ65</accession>
<dbReference type="Gene3D" id="3.40.50.2000">
    <property type="entry name" value="Glycogen Phosphorylase B"/>
    <property type="match status" value="2"/>
</dbReference>
<proteinExistence type="predicted"/>
<gene>
    <name evidence="2" type="ORF">KJ970_15425</name>
</gene>
<name>A0A948RZ65_UNCEI</name>
<evidence type="ECO:0000313" key="3">
    <source>
        <dbReference type="Proteomes" id="UP000777784"/>
    </source>
</evidence>
<dbReference type="InterPro" id="IPR028098">
    <property type="entry name" value="Glyco_trans_4-like_N"/>
</dbReference>
<reference evidence="2" key="1">
    <citation type="submission" date="2021-05" db="EMBL/GenBank/DDBJ databases">
        <title>Energy efficiency and biological interactions define the core microbiome of deep oligotrophic groundwater.</title>
        <authorList>
            <person name="Mehrshad M."/>
            <person name="Lopez-Fernandez M."/>
            <person name="Bell E."/>
            <person name="Bernier-Latmani R."/>
            <person name="Bertilsson S."/>
            <person name="Dopson M."/>
        </authorList>
    </citation>
    <scope>NUCLEOTIDE SEQUENCE</scope>
    <source>
        <strain evidence="2">Modern_marine.mb.64</strain>
    </source>
</reference>
<dbReference type="CDD" id="cd03808">
    <property type="entry name" value="GT4_CapM-like"/>
    <property type="match status" value="1"/>
</dbReference>
<dbReference type="Pfam" id="PF13692">
    <property type="entry name" value="Glyco_trans_1_4"/>
    <property type="match status" value="1"/>
</dbReference>
<dbReference type="Pfam" id="PF13439">
    <property type="entry name" value="Glyco_transf_4"/>
    <property type="match status" value="1"/>
</dbReference>
<dbReference type="Proteomes" id="UP000777784">
    <property type="component" value="Unassembled WGS sequence"/>
</dbReference>
<dbReference type="PANTHER" id="PTHR12526">
    <property type="entry name" value="GLYCOSYLTRANSFERASE"/>
    <property type="match status" value="1"/>
</dbReference>
<feature type="domain" description="Glycosyltransferase subfamily 4-like N-terminal" evidence="1">
    <location>
        <begin position="33"/>
        <end position="205"/>
    </location>
</feature>
<evidence type="ECO:0000259" key="1">
    <source>
        <dbReference type="Pfam" id="PF13439"/>
    </source>
</evidence>
<organism evidence="2 3">
    <name type="scientific">Eiseniibacteriota bacterium</name>
    <dbReference type="NCBI Taxonomy" id="2212470"/>
    <lineage>
        <taxon>Bacteria</taxon>
        <taxon>Candidatus Eiseniibacteriota</taxon>
    </lineage>
</organism>
<comment type="caution">
    <text evidence="2">The sequence shown here is derived from an EMBL/GenBank/DDBJ whole genome shotgun (WGS) entry which is preliminary data.</text>
</comment>
<protein>
    <submittedName>
        <fullName evidence="2">Glycosyltransferase family 4 protein</fullName>
    </submittedName>
</protein>
<dbReference type="EMBL" id="JAHJDP010000087">
    <property type="protein sequence ID" value="MBU2692312.1"/>
    <property type="molecule type" value="Genomic_DNA"/>
</dbReference>
<dbReference type="SUPFAM" id="SSF53756">
    <property type="entry name" value="UDP-Glycosyltransferase/glycogen phosphorylase"/>
    <property type="match status" value="1"/>
</dbReference>
<sequence>MKYIDRLKEGQPSSMRTETKSIRVFHVISRLNIGGAAAQVILTVARLKEAGYDCRLLSGRLGADEGDMSYLADQYRVAPEIIPELGRSLNPFKDLVAIFKIYRLFRREKPDIVHTHTAKAGFIGRLAAHLAGVPVILHTYHGHVFHGYFSRWQTAIFLKLERFAAKISTTIITLSEGLKRELWERYRITTEDRITVLPLGFDLEKLKTTARGQGIFRRRLELPSDIPLVGIIGRMAPIKNHELFVQAAEIVKNRLPATHFIVIGEGETRERIEKLVATLNLQNVFHFIGWQKDLAPIYSDLNLSVVCSFNEGTPVSLIESLAAGCPVVSTAVGGVPDLLEEGRLGRMVPPEDASALAAAILETLLISPDLAGVPERIQKRFSLDLRMQALTRLYQDLLEGARKSNRSFSTDLPS</sequence>
<evidence type="ECO:0000313" key="2">
    <source>
        <dbReference type="EMBL" id="MBU2692312.1"/>
    </source>
</evidence>
<dbReference type="AlphaFoldDB" id="A0A948RZ65"/>